<organism evidence="7 8">
    <name type="scientific">Maritimibacter harenae</name>
    <dbReference type="NCBI Taxonomy" id="2606218"/>
    <lineage>
        <taxon>Bacteria</taxon>
        <taxon>Pseudomonadati</taxon>
        <taxon>Pseudomonadota</taxon>
        <taxon>Alphaproteobacteria</taxon>
        <taxon>Rhodobacterales</taxon>
        <taxon>Roseobacteraceae</taxon>
        <taxon>Maritimibacter</taxon>
    </lineage>
</organism>
<dbReference type="PANTHER" id="PTHR11432">
    <property type="entry name" value="NADH DEHYDROGENASE SUBUNIT 1"/>
    <property type="match status" value="1"/>
</dbReference>
<protein>
    <submittedName>
        <fullName evidence="7">NADH-quinone oxidoreductase subunit H</fullName>
    </submittedName>
</protein>
<dbReference type="InterPro" id="IPR001694">
    <property type="entry name" value="NADH_UbQ_OxRdtase_su1/FPO"/>
</dbReference>
<evidence type="ECO:0000256" key="4">
    <source>
        <dbReference type="ARBA" id="ARBA00023136"/>
    </source>
</evidence>
<dbReference type="Proteomes" id="UP000467322">
    <property type="component" value="Unassembled WGS sequence"/>
</dbReference>
<evidence type="ECO:0000256" key="3">
    <source>
        <dbReference type="ARBA" id="ARBA00022989"/>
    </source>
</evidence>
<dbReference type="PANTHER" id="PTHR11432:SF20">
    <property type="entry name" value="NADH-UBIQUINONE OXIDOREDUCTASE CHAIN 1"/>
    <property type="match status" value="1"/>
</dbReference>
<comment type="subcellular location">
    <subcellularLocation>
        <location evidence="5">Cell membrane</location>
        <topology evidence="5">Multi-pass membrane protein</topology>
    </subcellularLocation>
    <subcellularLocation>
        <location evidence="1">Membrane</location>
        <topology evidence="1">Multi-pass membrane protein</topology>
    </subcellularLocation>
</comment>
<feature type="transmembrane region" description="Helical" evidence="6">
    <location>
        <begin position="250"/>
        <end position="271"/>
    </location>
</feature>
<feature type="transmembrane region" description="Helical" evidence="6">
    <location>
        <begin position="223"/>
        <end position="244"/>
    </location>
</feature>
<sequence length="302" mass="31361">MTTALLVLTLASTLAVGAWLGAWFDRLAPLLYGGRAAGPLAPLRAGAAALLRPRIETEAPDRMNARLAPGWYLALAAAGLSVVPFAPGAALIETPVGIVVWGSCEALTIVAVFLHGWSPNAPFPLIGAYRYAAIGLPVMLPSMFVLIAAALPAESLSFTAIVESQREVWNIVRQPLGLPLFLIVGLTLTLRGPMDFADAADIAGGTSAEDSGPGRALWQGARLAMLVSFSAVAATTFLGGPLGPALPGPVWLWIKTAAIMALTVAVGHGVARTTPSRMLTILWVVLLPLSFVHLLVSGVLAL</sequence>
<evidence type="ECO:0000313" key="8">
    <source>
        <dbReference type="Proteomes" id="UP000467322"/>
    </source>
</evidence>
<dbReference type="AlphaFoldDB" id="A0A845M4R0"/>
<keyword evidence="4 6" id="KW-0472">Membrane</keyword>
<dbReference type="GO" id="GO:0005886">
    <property type="term" value="C:plasma membrane"/>
    <property type="evidence" value="ECO:0007669"/>
    <property type="project" value="UniProtKB-SubCell"/>
</dbReference>
<dbReference type="RefSeq" id="WP_161353363.1">
    <property type="nucleotide sequence ID" value="NZ_WTUX01000021.1"/>
</dbReference>
<evidence type="ECO:0000256" key="1">
    <source>
        <dbReference type="ARBA" id="ARBA00004141"/>
    </source>
</evidence>
<accession>A0A845M4R0</accession>
<feature type="transmembrane region" description="Helical" evidence="6">
    <location>
        <begin position="98"/>
        <end position="117"/>
    </location>
</feature>
<keyword evidence="2 5" id="KW-0812">Transmembrane</keyword>
<proteinExistence type="inferred from homology"/>
<dbReference type="GO" id="GO:0003954">
    <property type="term" value="F:NADH dehydrogenase activity"/>
    <property type="evidence" value="ECO:0007669"/>
    <property type="project" value="TreeGrafter"/>
</dbReference>
<feature type="transmembrane region" description="Helical" evidence="6">
    <location>
        <begin position="278"/>
        <end position="301"/>
    </location>
</feature>
<feature type="transmembrane region" description="Helical" evidence="6">
    <location>
        <begin position="129"/>
        <end position="151"/>
    </location>
</feature>
<dbReference type="GO" id="GO:0009060">
    <property type="term" value="P:aerobic respiration"/>
    <property type="evidence" value="ECO:0007669"/>
    <property type="project" value="TreeGrafter"/>
</dbReference>
<keyword evidence="8" id="KW-1185">Reference proteome</keyword>
<comment type="similarity">
    <text evidence="5">Belongs to the complex I subunit 1 family.</text>
</comment>
<keyword evidence="3 6" id="KW-1133">Transmembrane helix</keyword>
<keyword evidence="5" id="KW-0520">NAD</keyword>
<comment type="caution">
    <text evidence="7">The sequence shown here is derived from an EMBL/GenBank/DDBJ whole genome shotgun (WGS) entry which is preliminary data.</text>
</comment>
<evidence type="ECO:0000256" key="5">
    <source>
        <dbReference type="RuleBase" id="RU000471"/>
    </source>
</evidence>
<evidence type="ECO:0000313" key="7">
    <source>
        <dbReference type="EMBL" id="MZR15015.1"/>
    </source>
</evidence>
<reference evidence="7 8" key="1">
    <citation type="submission" date="2019-12" db="EMBL/GenBank/DDBJ databases">
        <title>Maritimibacter sp. nov. sp. isolated from sea sand.</title>
        <authorList>
            <person name="Kim J."/>
            <person name="Jeong S.E."/>
            <person name="Jung H.S."/>
            <person name="Jeon C.O."/>
        </authorList>
    </citation>
    <scope>NUCLEOTIDE SEQUENCE [LARGE SCALE GENOMIC DNA]</scope>
    <source>
        <strain evidence="7 8">DP07</strain>
    </source>
</reference>
<evidence type="ECO:0000256" key="6">
    <source>
        <dbReference type="SAM" id="Phobius"/>
    </source>
</evidence>
<dbReference type="EMBL" id="WTUX01000021">
    <property type="protein sequence ID" value="MZR15015.1"/>
    <property type="molecule type" value="Genomic_DNA"/>
</dbReference>
<evidence type="ECO:0000256" key="2">
    <source>
        <dbReference type="ARBA" id="ARBA00022692"/>
    </source>
</evidence>
<name>A0A845M4R0_9RHOB</name>
<dbReference type="Pfam" id="PF00146">
    <property type="entry name" value="NADHdh"/>
    <property type="match status" value="1"/>
</dbReference>
<feature type="transmembrane region" description="Helical" evidence="6">
    <location>
        <begin position="71"/>
        <end position="92"/>
    </location>
</feature>
<gene>
    <name evidence="7" type="ORF">GQE99_18500</name>
</gene>